<keyword evidence="3" id="KW-0067">ATP-binding</keyword>
<dbReference type="InterPro" id="IPR003439">
    <property type="entry name" value="ABC_transporter-like_ATP-bd"/>
</dbReference>
<dbReference type="FunFam" id="3.40.50.300:FF:000104">
    <property type="entry name" value="ATP-binding cassette sub-family F member 3"/>
    <property type="match status" value="1"/>
</dbReference>
<dbReference type="InterPro" id="IPR050611">
    <property type="entry name" value="ABCF"/>
</dbReference>
<dbReference type="GO" id="GO:0016887">
    <property type="term" value="F:ATP hydrolysis activity"/>
    <property type="evidence" value="ECO:0007669"/>
    <property type="project" value="InterPro"/>
</dbReference>
<dbReference type="GO" id="GO:0005524">
    <property type="term" value="F:ATP binding"/>
    <property type="evidence" value="ECO:0007669"/>
    <property type="project" value="UniProtKB-KW"/>
</dbReference>
<keyword evidence="2" id="KW-0547">Nucleotide-binding</keyword>
<evidence type="ECO:0000313" key="7">
    <source>
        <dbReference type="Proteomes" id="UP000030671"/>
    </source>
</evidence>
<dbReference type="InParanoid" id="W4KD85"/>
<dbReference type="Gene3D" id="3.40.50.300">
    <property type="entry name" value="P-loop containing nucleotide triphosphate hydrolases"/>
    <property type="match status" value="2"/>
</dbReference>
<keyword evidence="7" id="KW-1185">Reference proteome</keyword>
<evidence type="ECO:0000259" key="5">
    <source>
        <dbReference type="PROSITE" id="PS50893"/>
    </source>
</evidence>
<dbReference type="FunFam" id="3.40.50.300:FF:000618">
    <property type="entry name" value="ATP-binding cassette (ABC) transporter, putative"/>
    <property type="match status" value="1"/>
</dbReference>
<dbReference type="InterPro" id="IPR003593">
    <property type="entry name" value="AAA+_ATPase"/>
</dbReference>
<dbReference type="PANTHER" id="PTHR19211">
    <property type="entry name" value="ATP-BINDING TRANSPORT PROTEIN-RELATED"/>
    <property type="match status" value="1"/>
</dbReference>
<dbReference type="Pfam" id="PF12848">
    <property type="entry name" value="ABC_tran_Xtn"/>
    <property type="match status" value="1"/>
</dbReference>
<proteinExistence type="predicted"/>
<feature type="domain" description="ABC transporter" evidence="5">
    <location>
        <begin position="86"/>
        <end position="337"/>
    </location>
</feature>
<reference evidence="6 7" key="1">
    <citation type="journal article" date="2012" name="New Phytol.">
        <title>Insight into trade-off between wood decay and parasitism from the genome of a fungal forest pathogen.</title>
        <authorList>
            <person name="Olson A."/>
            <person name="Aerts A."/>
            <person name="Asiegbu F."/>
            <person name="Belbahri L."/>
            <person name="Bouzid O."/>
            <person name="Broberg A."/>
            <person name="Canback B."/>
            <person name="Coutinho P.M."/>
            <person name="Cullen D."/>
            <person name="Dalman K."/>
            <person name="Deflorio G."/>
            <person name="van Diepen L.T."/>
            <person name="Dunand C."/>
            <person name="Duplessis S."/>
            <person name="Durling M."/>
            <person name="Gonthier P."/>
            <person name="Grimwood J."/>
            <person name="Fossdal C.G."/>
            <person name="Hansson D."/>
            <person name="Henrissat B."/>
            <person name="Hietala A."/>
            <person name="Himmelstrand K."/>
            <person name="Hoffmeister D."/>
            <person name="Hogberg N."/>
            <person name="James T.Y."/>
            <person name="Karlsson M."/>
            <person name="Kohler A."/>
            <person name="Kues U."/>
            <person name="Lee Y.H."/>
            <person name="Lin Y.C."/>
            <person name="Lind M."/>
            <person name="Lindquist E."/>
            <person name="Lombard V."/>
            <person name="Lucas S."/>
            <person name="Lunden K."/>
            <person name="Morin E."/>
            <person name="Murat C."/>
            <person name="Park J."/>
            <person name="Raffaello T."/>
            <person name="Rouze P."/>
            <person name="Salamov A."/>
            <person name="Schmutz J."/>
            <person name="Solheim H."/>
            <person name="Stahlberg J."/>
            <person name="Velez H."/>
            <person name="de Vries R.P."/>
            <person name="Wiebenga A."/>
            <person name="Woodward S."/>
            <person name="Yakovlev I."/>
            <person name="Garbelotto M."/>
            <person name="Martin F."/>
            <person name="Grigoriev I.V."/>
            <person name="Stenlid J."/>
        </authorList>
    </citation>
    <scope>NUCLEOTIDE SEQUENCE [LARGE SCALE GENOMIC DNA]</scope>
    <source>
        <strain evidence="6 7">TC 32-1</strain>
    </source>
</reference>
<dbReference type="CDD" id="cd03221">
    <property type="entry name" value="ABCF_EF-3"/>
    <property type="match status" value="2"/>
</dbReference>
<feature type="region of interest" description="Disordered" evidence="4">
    <location>
        <begin position="1"/>
        <end position="49"/>
    </location>
</feature>
<protein>
    <submittedName>
        <fullName evidence="6">Putative ABC transporter</fullName>
    </submittedName>
</protein>
<evidence type="ECO:0000256" key="2">
    <source>
        <dbReference type="ARBA" id="ARBA00022741"/>
    </source>
</evidence>
<gene>
    <name evidence="6" type="ORF">HETIRDRAFT_62415</name>
</gene>
<feature type="compositionally biased region" description="Low complexity" evidence="4">
    <location>
        <begin position="17"/>
        <end position="42"/>
    </location>
</feature>
<dbReference type="FunCoup" id="W4KD85">
    <property type="interactions" value="399"/>
</dbReference>
<dbReference type="InterPro" id="IPR032781">
    <property type="entry name" value="ABC_tran_Xtn"/>
</dbReference>
<dbReference type="AlphaFoldDB" id="W4KD85"/>
<dbReference type="eggNOG" id="KOG0927">
    <property type="taxonomic scope" value="Eukaryota"/>
</dbReference>
<dbReference type="STRING" id="747525.W4KD85"/>
<dbReference type="SMART" id="SM00382">
    <property type="entry name" value="AAA"/>
    <property type="match status" value="2"/>
</dbReference>
<dbReference type="Proteomes" id="UP000030671">
    <property type="component" value="Unassembled WGS sequence"/>
</dbReference>
<evidence type="ECO:0000256" key="4">
    <source>
        <dbReference type="SAM" id="MobiDB-lite"/>
    </source>
</evidence>
<keyword evidence="1" id="KW-0677">Repeat</keyword>
<dbReference type="EMBL" id="KI925456">
    <property type="protein sequence ID" value="ETW83763.1"/>
    <property type="molecule type" value="Genomic_DNA"/>
</dbReference>
<evidence type="ECO:0000256" key="1">
    <source>
        <dbReference type="ARBA" id="ARBA00022737"/>
    </source>
</evidence>
<dbReference type="InterPro" id="IPR027417">
    <property type="entry name" value="P-loop_NTPase"/>
</dbReference>
<dbReference type="PROSITE" id="PS00211">
    <property type="entry name" value="ABC_TRANSPORTER_1"/>
    <property type="match status" value="1"/>
</dbReference>
<dbReference type="Pfam" id="PF00005">
    <property type="entry name" value="ABC_tran"/>
    <property type="match status" value="2"/>
</dbReference>
<dbReference type="InterPro" id="IPR017871">
    <property type="entry name" value="ABC_transporter-like_CS"/>
</dbReference>
<dbReference type="OrthoDB" id="2110130at2759"/>
<dbReference type="HOGENOM" id="CLU_000604_36_6_1"/>
<dbReference type="PANTHER" id="PTHR19211:SF15">
    <property type="entry name" value="ATP-BINDING CASSETTE SUB-FAMILY F MEMBER 2"/>
    <property type="match status" value="1"/>
</dbReference>
<evidence type="ECO:0000313" key="6">
    <source>
        <dbReference type="EMBL" id="ETW83763.1"/>
    </source>
</evidence>
<dbReference type="RefSeq" id="XP_009543258.1">
    <property type="nucleotide sequence ID" value="XM_009544963.1"/>
</dbReference>
<dbReference type="KEGG" id="hir:HETIRDRAFT_62415"/>
<evidence type="ECO:0000256" key="3">
    <source>
        <dbReference type="ARBA" id="ARBA00022840"/>
    </source>
</evidence>
<organism evidence="6 7">
    <name type="scientific">Heterobasidion irregulare (strain TC 32-1)</name>
    <dbReference type="NCBI Taxonomy" id="747525"/>
    <lineage>
        <taxon>Eukaryota</taxon>
        <taxon>Fungi</taxon>
        <taxon>Dikarya</taxon>
        <taxon>Basidiomycota</taxon>
        <taxon>Agaricomycotina</taxon>
        <taxon>Agaricomycetes</taxon>
        <taxon>Russulales</taxon>
        <taxon>Bondarzewiaceae</taxon>
        <taxon>Heterobasidion</taxon>
        <taxon>Heterobasidion annosum species complex</taxon>
    </lineage>
</organism>
<dbReference type="PROSITE" id="PS50893">
    <property type="entry name" value="ABC_TRANSPORTER_2"/>
    <property type="match status" value="2"/>
</dbReference>
<feature type="domain" description="ABC transporter" evidence="5">
    <location>
        <begin position="398"/>
        <end position="619"/>
    </location>
</feature>
<accession>W4KD85</accession>
<dbReference type="SUPFAM" id="SSF52540">
    <property type="entry name" value="P-loop containing nucleoside triphosphate hydrolases"/>
    <property type="match status" value="2"/>
</dbReference>
<dbReference type="GeneID" id="20678600"/>
<sequence>MAPSLSKQKRLAEKAAKQAAKANGADASTSTSTPAGSTNGSTFNTPLTSMSAATSQDDLTSMAKLQIATERSAAGVLVSDPKGRDIKIDSYTLSFHGRLLIEGAEIALNYGQRYGLLGENGSGKSTFLQSIAEQDIALPPNIDIYLVRGEAEPAEVNALDFIVASAKEKVAKLEARIEELSIADSVDELALDAAYEELDEMDPNTFEAKAGSILHGLGFSQAMMKKPTKDMSGGWRMRVSLARALFIKPHLLLMDEPTNHLDLGAVVWLEAYLSTYNHILVITSHSQDFMDSVCTNIMDLTPKKKMVYYTGNYTTYVRTKGENEVNQMKAYHKQQEEIAHIKKFIASAGTYANLVKQAKSKQKIIDKMEAAGLIEKLEIPKPLHFNFEDIRKLPPPIIAFDEVAFSYSGKKEDYLYKNLSFGIDMDSRVAILGANGAGKSTLLNLITGHLQPVEGTISKHASLKLAKYSQHSADQLPYDKPPLEYFQAIFAEKYPEKDLQAWRAQLGRFGLSGAHQTAPIRQLSDGLRNRVVFSQLAMEHPHILLLDEPTNHLDMTSIDALARAIKEFEGGVVIVSHDFRLISQVAEELWEVKDHTIRNLTKEDISIVDYKRNLARASMAAIEKAKLFSKSASRTKT</sequence>
<name>W4KD85_HETIT</name>